<keyword evidence="3" id="KW-1185">Reference proteome</keyword>
<proteinExistence type="predicted"/>
<dbReference type="Proteomes" id="UP001372338">
    <property type="component" value="Unassembled WGS sequence"/>
</dbReference>
<name>A0AAN9F0Y8_CROPI</name>
<gene>
    <name evidence="2" type="ORF">RIF29_20355</name>
</gene>
<evidence type="ECO:0000259" key="1">
    <source>
        <dbReference type="Pfam" id="PF13966"/>
    </source>
</evidence>
<dbReference type="InterPro" id="IPR026960">
    <property type="entry name" value="RVT-Znf"/>
</dbReference>
<comment type="caution">
    <text evidence="2">The sequence shown here is derived from an EMBL/GenBank/DDBJ whole genome shotgun (WGS) entry which is preliminary data.</text>
</comment>
<sequence>MNRSHHWSKVELHTQQQTDFLQDKWCPILTDGLLHSGNADSHDAHKGESIGESSNYSRESSTIWRKIWKVQTIPRCKELAWRACKNILLVRTRLQNRGMEIDVRCPLCGEDEETVQYALLTCQMVIPVWFSSPLTIRMVPENIQSFSYWLLQMLEGSSISGRAMILELVYAIWKARNEWCFNGKGTSMLKMLDRAAGYMLPPPILVPKQAEERNDHEQRGNSHFITHVDASMSRIGVGHE</sequence>
<dbReference type="EMBL" id="JAYWIO010000004">
    <property type="protein sequence ID" value="KAK7267677.1"/>
    <property type="molecule type" value="Genomic_DNA"/>
</dbReference>
<organism evidence="2 3">
    <name type="scientific">Crotalaria pallida</name>
    <name type="common">Smooth rattlebox</name>
    <name type="synonym">Crotalaria striata</name>
    <dbReference type="NCBI Taxonomy" id="3830"/>
    <lineage>
        <taxon>Eukaryota</taxon>
        <taxon>Viridiplantae</taxon>
        <taxon>Streptophyta</taxon>
        <taxon>Embryophyta</taxon>
        <taxon>Tracheophyta</taxon>
        <taxon>Spermatophyta</taxon>
        <taxon>Magnoliopsida</taxon>
        <taxon>eudicotyledons</taxon>
        <taxon>Gunneridae</taxon>
        <taxon>Pentapetalae</taxon>
        <taxon>rosids</taxon>
        <taxon>fabids</taxon>
        <taxon>Fabales</taxon>
        <taxon>Fabaceae</taxon>
        <taxon>Papilionoideae</taxon>
        <taxon>50 kb inversion clade</taxon>
        <taxon>genistoids sensu lato</taxon>
        <taxon>core genistoids</taxon>
        <taxon>Crotalarieae</taxon>
        <taxon>Crotalaria</taxon>
    </lineage>
</organism>
<dbReference type="AlphaFoldDB" id="A0AAN9F0Y8"/>
<feature type="domain" description="Reverse transcriptase zinc-binding" evidence="1">
    <location>
        <begin position="58"/>
        <end position="129"/>
    </location>
</feature>
<accession>A0AAN9F0Y8</accession>
<protein>
    <recommendedName>
        <fullName evidence="1">Reverse transcriptase zinc-binding domain-containing protein</fullName>
    </recommendedName>
</protein>
<evidence type="ECO:0000313" key="2">
    <source>
        <dbReference type="EMBL" id="KAK7267677.1"/>
    </source>
</evidence>
<evidence type="ECO:0000313" key="3">
    <source>
        <dbReference type="Proteomes" id="UP001372338"/>
    </source>
</evidence>
<dbReference type="Pfam" id="PF13966">
    <property type="entry name" value="zf-RVT"/>
    <property type="match status" value="1"/>
</dbReference>
<reference evidence="2 3" key="1">
    <citation type="submission" date="2024-01" db="EMBL/GenBank/DDBJ databases">
        <title>The genomes of 5 underutilized Papilionoideae crops provide insights into root nodulation and disease resistanc.</title>
        <authorList>
            <person name="Yuan L."/>
        </authorList>
    </citation>
    <scope>NUCLEOTIDE SEQUENCE [LARGE SCALE GENOMIC DNA]</scope>
    <source>
        <strain evidence="2">ZHUSHIDOU_FW_LH</strain>
        <tissue evidence="2">Leaf</tissue>
    </source>
</reference>